<dbReference type="PANTHER" id="PTHR43094">
    <property type="entry name" value="AMINOTRANSFERASE"/>
    <property type="match status" value="1"/>
</dbReference>
<dbReference type="RefSeq" id="WP_258332100.1">
    <property type="nucleotide sequence ID" value="NZ_JAPTGG010000009.1"/>
</dbReference>
<dbReference type="Gene3D" id="3.40.640.10">
    <property type="entry name" value="Type I PLP-dependent aspartate aminotransferase-like (Major domain)"/>
    <property type="match status" value="1"/>
</dbReference>
<dbReference type="InterPro" id="IPR005814">
    <property type="entry name" value="Aminotrans_3"/>
</dbReference>
<dbReference type="FunFam" id="3.40.640.10:FF:000014">
    <property type="entry name" value="Adenosylmethionine-8-amino-7-oxononanoate aminotransferase, probable"/>
    <property type="match status" value="1"/>
</dbReference>
<organism evidence="7 8">
    <name type="scientific">Dasania phycosphaerae</name>
    <dbReference type="NCBI Taxonomy" id="2950436"/>
    <lineage>
        <taxon>Bacteria</taxon>
        <taxon>Pseudomonadati</taxon>
        <taxon>Pseudomonadota</taxon>
        <taxon>Gammaproteobacteria</taxon>
        <taxon>Cellvibrionales</taxon>
        <taxon>Spongiibacteraceae</taxon>
        <taxon>Dasania</taxon>
    </lineage>
</organism>
<comment type="cofactor">
    <cofactor evidence="1">
        <name>pyridoxal 5'-phosphate</name>
        <dbReference type="ChEBI" id="CHEBI:597326"/>
    </cofactor>
</comment>
<dbReference type="GO" id="GO:0030170">
    <property type="term" value="F:pyridoxal phosphate binding"/>
    <property type="evidence" value="ECO:0007669"/>
    <property type="project" value="InterPro"/>
</dbReference>
<dbReference type="EMBL" id="JAPTGG010000009">
    <property type="protein sequence ID" value="MCZ0865947.1"/>
    <property type="molecule type" value="Genomic_DNA"/>
</dbReference>
<dbReference type="InterPro" id="IPR015424">
    <property type="entry name" value="PyrdxlP-dep_Trfase"/>
</dbReference>
<dbReference type="Gene3D" id="3.90.1150.10">
    <property type="entry name" value="Aspartate Aminotransferase, domain 1"/>
    <property type="match status" value="1"/>
</dbReference>
<evidence type="ECO:0000313" key="8">
    <source>
        <dbReference type="Proteomes" id="UP001069090"/>
    </source>
</evidence>
<evidence type="ECO:0000256" key="6">
    <source>
        <dbReference type="RuleBase" id="RU003560"/>
    </source>
</evidence>
<evidence type="ECO:0000256" key="4">
    <source>
        <dbReference type="ARBA" id="ARBA00022679"/>
    </source>
</evidence>
<name>A0A9J6RN42_9GAMM</name>
<evidence type="ECO:0000256" key="2">
    <source>
        <dbReference type="ARBA" id="ARBA00008954"/>
    </source>
</evidence>
<dbReference type="Pfam" id="PF00202">
    <property type="entry name" value="Aminotran_3"/>
    <property type="match status" value="1"/>
</dbReference>
<proteinExistence type="inferred from homology"/>
<dbReference type="InterPro" id="IPR015421">
    <property type="entry name" value="PyrdxlP-dep_Trfase_major"/>
</dbReference>
<evidence type="ECO:0000313" key="7">
    <source>
        <dbReference type="EMBL" id="MCZ0865947.1"/>
    </source>
</evidence>
<dbReference type="PANTHER" id="PTHR43094:SF1">
    <property type="entry name" value="AMINOTRANSFERASE CLASS-III"/>
    <property type="match status" value="1"/>
</dbReference>
<sequence>MDTKQMQQDAKDHLWMHFTRMGTYKKQDVPVITHGEGCYVYDTNGKKYIDGLAGLFTSQLGHGRKDIAKAIAEQTEKLGFFPIWSYAHPGAIELAKRIADYAPGDLNRVFFTSGGGEAVEAAWKLARQYFAEIGEPGRYKVIARNLAYHGTSFGALSINGGATIKGVFEPLVPGARHVENTGLYRSRHAVNCDNMEEFAEECALDIERAIEFEGPDTVAAVFLEPIQNVGGCLLPPEGYFKRIREICDKYGVLLVSDEVICAFGRLGYMFGCERFEYMPDIITCAKGITSGFVPMGAMITRDFLMEPFLDDDKIFLHGSTFGGHPVACAAALATLDAFEKENILENVRNNEALFKSELNKLTELPIVGEVRGAGYFYGIELVKDKATKQMFTEAESEAILFKFLSPRLYEEGLMCRTDDRGEPVVQLSPPLTAGPDEIREMVDILYRVISEAVEKVEALKAKKPEALSA</sequence>
<comment type="similarity">
    <text evidence="2 6">Belongs to the class-III pyridoxal-phosphate-dependent aminotransferase family.</text>
</comment>
<dbReference type="GO" id="GO:0008483">
    <property type="term" value="F:transaminase activity"/>
    <property type="evidence" value="ECO:0007669"/>
    <property type="project" value="UniProtKB-KW"/>
</dbReference>
<dbReference type="SUPFAM" id="SSF53383">
    <property type="entry name" value="PLP-dependent transferases"/>
    <property type="match status" value="1"/>
</dbReference>
<keyword evidence="4" id="KW-0808">Transferase</keyword>
<dbReference type="InterPro" id="IPR015422">
    <property type="entry name" value="PyrdxlP-dep_Trfase_small"/>
</dbReference>
<keyword evidence="8" id="KW-1185">Reference proteome</keyword>
<gene>
    <name evidence="7" type="ORF">O0V09_12105</name>
</gene>
<evidence type="ECO:0000256" key="3">
    <source>
        <dbReference type="ARBA" id="ARBA00022576"/>
    </source>
</evidence>
<dbReference type="CDD" id="cd00610">
    <property type="entry name" value="OAT_like"/>
    <property type="match status" value="1"/>
</dbReference>
<keyword evidence="3 7" id="KW-0032">Aminotransferase</keyword>
<dbReference type="PROSITE" id="PS00600">
    <property type="entry name" value="AA_TRANSFER_CLASS_3"/>
    <property type="match status" value="1"/>
</dbReference>
<comment type="caution">
    <text evidence="7">The sequence shown here is derived from an EMBL/GenBank/DDBJ whole genome shotgun (WGS) entry which is preliminary data.</text>
</comment>
<dbReference type="NCBIfam" id="NF005102">
    <property type="entry name" value="PRK06541.1"/>
    <property type="match status" value="1"/>
</dbReference>
<dbReference type="AlphaFoldDB" id="A0A9J6RN42"/>
<protein>
    <submittedName>
        <fullName evidence="7">Aspartate aminotransferase family protein</fullName>
    </submittedName>
</protein>
<reference evidence="7 8" key="1">
    <citation type="submission" date="2022-12" db="EMBL/GenBank/DDBJ databases">
        <title>Dasania phycosphaerae sp. nov., isolated from particulate material of the south coast of Korea.</title>
        <authorList>
            <person name="Jiang Y."/>
        </authorList>
    </citation>
    <scope>NUCLEOTIDE SEQUENCE [LARGE SCALE GENOMIC DNA]</scope>
    <source>
        <strain evidence="7 8">GY-19</strain>
    </source>
</reference>
<evidence type="ECO:0000256" key="5">
    <source>
        <dbReference type="ARBA" id="ARBA00022898"/>
    </source>
</evidence>
<dbReference type="Proteomes" id="UP001069090">
    <property type="component" value="Unassembled WGS sequence"/>
</dbReference>
<keyword evidence="5 6" id="KW-0663">Pyridoxal phosphate</keyword>
<accession>A0A9J6RN42</accession>
<evidence type="ECO:0000256" key="1">
    <source>
        <dbReference type="ARBA" id="ARBA00001933"/>
    </source>
</evidence>
<dbReference type="InterPro" id="IPR049704">
    <property type="entry name" value="Aminotrans_3_PPA_site"/>
</dbReference>